<dbReference type="InterPro" id="IPR012340">
    <property type="entry name" value="NA-bd_OB-fold"/>
</dbReference>
<dbReference type="Proteomes" id="UP000194151">
    <property type="component" value="Chromosome"/>
</dbReference>
<dbReference type="PANTHER" id="PTHR34075">
    <property type="entry name" value="BLR3430 PROTEIN"/>
    <property type="match status" value="1"/>
</dbReference>
<dbReference type="PANTHER" id="PTHR34075:SF5">
    <property type="entry name" value="BLR3430 PROTEIN"/>
    <property type="match status" value="1"/>
</dbReference>
<name>A0A1W6YEW6_9BORD</name>
<organism evidence="3 4">
    <name type="scientific">Bordetella genomosp. 8</name>
    <dbReference type="NCBI Taxonomy" id="1416806"/>
    <lineage>
        <taxon>Bacteria</taxon>
        <taxon>Pseudomonadati</taxon>
        <taxon>Pseudomonadota</taxon>
        <taxon>Betaproteobacteria</taxon>
        <taxon>Burkholderiales</taxon>
        <taxon>Alcaligenaceae</taxon>
        <taxon>Bordetella</taxon>
    </lineage>
</organism>
<keyword evidence="4" id="KW-1185">Reference proteome</keyword>
<dbReference type="InterPro" id="IPR022002">
    <property type="entry name" value="ChsH2_Znr"/>
</dbReference>
<evidence type="ECO:0000313" key="4">
    <source>
        <dbReference type="Proteomes" id="UP000194151"/>
    </source>
</evidence>
<dbReference type="STRING" id="1416806.CAL12_01420"/>
<reference evidence="3 4" key="1">
    <citation type="submission" date="2017-05" db="EMBL/GenBank/DDBJ databases">
        <title>Complete and WGS of Bordetella genogroups.</title>
        <authorList>
            <person name="Spilker T."/>
            <person name="LiPuma J."/>
        </authorList>
    </citation>
    <scope>NUCLEOTIDE SEQUENCE [LARGE SCALE GENOMIC DNA]</scope>
    <source>
        <strain evidence="3 4">AU19157</strain>
    </source>
</reference>
<evidence type="ECO:0000313" key="3">
    <source>
        <dbReference type="EMBL" id="ARP79617.1"/>
    </source>
</evidence>
<dbReference type="InterPro" id="IPR002878">
    <property type="entry name" value="ChsH2_C"/>
</dbReference>
<dbReference type="Pfam" id="PF01796">
    <property type="entry name" value="OB_ChsH2_C"/>
    <property type="match status" value="1"/>
</dbReference>
<dbReference type="AlphaFoldDB" id="A0A1W6YEW6"/>
<proteinExistence type="predicted"/>
<dbReference type="Pfam" id="PF12172">
    <property type="entry name" value="zf-ChsH2"/>
    <property type="match status" value="1"/>
</dbReference>
<dbReference type="Gene3D" id="6.10.30.10">
    <property type="match status" value="1"/>
</dbReference>
<dbReference type="KEGG" id="bgv:CAL12_01420"/>
<feature type="domain" description="ChsH2 C-terminal OB-fold" evidence="1">
    <location>
        <begin position="71"/>
        <end position="128"/>
    </location>
</feature>
<dbReference type="SUPFAM" id="SSF50249">
    <property type="entry name" value="Nucleic acid-binding proteins"/>
    <property type="match status" value="1"/>
</dbReference>
<dbReference type="OrthoDB" id="5514845at2"/>
<evidence type="ECO:0000259" key="2">
    <source>
        <dbReference type="Pfam" id="PF12172"/>
    </source>
</evidence>
<sequence>MGAPPSYWEGVDLMFVDNREWPAPATNPENEAFFTAAAQGKLLYGHCVSCGRAHYYPRRSCPHCFSTAVEWAEASGRGHIYTYTVTGNEADRQVLAFIELDEGVRMLSNIVGASPANLVVGARVRAAFGRAGTVRVPVFVMDEAERGA</sequence>
<protein>
    <recommendedName>
        <fullName evidence="5">DNA-binding protein</fullName>
    </recommendedName>
</protein>
<gene>
    <name evidence="3" type="ORF">CAL12_01420</name>
</gene>
<accession>A0A1W6YEW6</accession>
<evidence type="ECO:0008006" key="5">
    <source>
        <dbReference type="Google" id="ProtNLM"/>
    </source>
</evidence>
<dbReference type="InterPro" id="IPR052513">
    <property type="entry name" value="Thioester_dehydratase-like"/>
</dbReference>
<evidence type="ECO:0000259" key="1">
    <source>
        <dbReference type="Pfam" id="PF01796"/>
    </source>
</evidence>
<feature type="domain" description="ChsH2 rubredoxin-like zinc ribbon" evidence="2">
    <location>
        <begin position="35"/>
        <end position="70"/>
    </location>
</feature>
<dbReference type="EMBL" id="CP021108">
    <property type="protein sequence ID" value="ARP79617.1"/>
    <property type="molecule type" value="Genomic_DNA"/>
</dbReference>